<evidence type="ECO:0000313" key="3">
    <source>
        <dbReference type="Proteomes" id="UP000235392"/>
    </source>
</evidence>
<dbReference type="Proteomes" id="UP000235392">
    <property type="component" value="Unassembled WGS sequence"/>
</dbReference>
<name>A0A2N5VJZ7_9BASI</name>
<evidence type="ECO:0000256" key="1">
    <source>
        <dbReference type="SAM" id="MobiDB-lite"/>
    </source>
</evidence>
<proteinExistence type="predicted"/>
<feature type="compositionally biased region" description="Polar residues" evidence="1">
    <location>
        <begin position="1"/>
        <end position="11"/>
    </location>
</feature>
<feature type="region of interest" description="Disordered" evidence="1">
    <location>
        <begin position="1"/>
        <end position="32"/>
    </location>
</feature>
<sequence length="89" mass="9826">MAYRGSNSIVHQHTPHRPPSTSPAPQPNMNIQCPLRLDSSGATPETPTIQLFLPTSLAKTWMTRQELSPSNSDRVANICTTDQKTRISL</sequence>
<dbReference type="AlphaFoldDB" id="A0A2N5VJZ7"/>
<reference evidence="2 3" key="1">
    <citation type="submission" date="2017-11" db="EMBL/GenBank/DDBJ databases">
        <title>De novo assembly and phasing of dikaryotic genomes from two isolates of Puccinia coronata f. sp. avenae, the causal agent of oat crown rust.</title>
        <authorList>
            <person name="Miller M.E."/>
            <person name="Zhang Y."/>
            <person name="Omidvar V."/>
            <person name="Sperschneider J."/>
            <person name="Schwessinger B."/>
            <person name="Raley C."/>
            <person name="Palmer J.M."/>
            <person name="Garnica D."/>
            <person name="Upadhyaya N."/>
            <person name="Rathjen J."/>
            <person name="Taylor J.M."/>
            <person name="Park R.F."/>
            <person name="Dodds P.N."/>
            <person name="Hirsch C.D."/>
            <person name="Kianian S.F."/>
            <person name="Figueroa M."/>
        </authorList>
    </citation>
    <scope>NUCLEOTIDE SEQUENCE [LARGE SCALE GENOMIC DNA]</scope>
    <source>
        <strain evidence="2">12SD80</strain>
    </source>
</reference>
<gene>
    <name evidence="2" type="ORF">PCASD_01753</name>
</gene>
<dbReference type="EMBL" id="PGCI01000011">
    <property type="protein sequence ID" value="PLW50321.1"/>
    <property type="molecule type" value="Genomic_DNA"/>
</dbReference>
<organism evidence="2 3">
    <name type="scientific">Puccinia coronata f. sp. avenae</name>
    <dbReference type="NCBI Taxonomy" id="200324"/>
    <lineage>
        <taxon>Eukaryota</taxon>
        <taxon>Fungi</taxon>
        <taxon>Dikarya</taxon>
        <taxon>Basidiomycota</taxon>
        <taxon>Pucciniomycotina</taxon>
        <taxon>Pucciniomycetes</taxon>
        <taxon>Pucciniales</taxon>
        <taxon>Pucciniaceae</taxon>
        <taxon>Puccinia</taxon>
    </lineage>
</organism>
<feature type="compositionally biased region" description="Pro residues" evidence="1">
    <location>
        <begin position="17"/>
        <end position="26"/>
    </location>
</feature>
<protein>
    <submittedName>
        <fullName evidence="2">Uncharacterized protein</fullName>
    </submittedName>
</protein>
<comment type="caution">
    <text evidence="2">The sequence shown here is derived from an EMBL/GenBank/DDBJ whole genome shotgun (WGS) entry which is preliminary data.</text>
</comment>
<evidence type="ECO:0000313" key="2">
    <source>
        <dbReference type="EMBL" id="PLW50321.1"/>
    </source>
</evidence>
<accession>A0A2N5VJZ7</accession>